<sequence>MKFLESTKKMMRAVAFERYGNPEEVMKVINDQEIPKPNANQVLVKITYSSINAADQHMIRANYLIIRLLLGLFKPAKKNRIVGMDITGSIEAVGDNVKDFNIGDEIVADMRKSLGGGFAEYAIVDVENLVKIPSNVSHEQAATVPISGQAAMMGILLCEIQPGDRVLINGASGGVGSFGVQLAKYKGAHVTAICSSEKASAVKSWGADEVIDYKKTSVSELENDSYDKVFDVASFRSPKDFKKTLKKDGRYILVGGNYYNMLKVKFFGKCYARGTQKFKSLTQDVEVNENIKTVLDLIGKGKVIPAIQKTISLEDVPSAIGSLEKRTIVGKVIVNLNA</sequence>
<evidence type="ECO:0000313" key="3">
    <source>
        <dbReference type="Proteomes" id="UP000682802"/>
    </source>
</evidence>
<dbReference type="PROSITE" id="PS01162">
    <property type="entry name" value="QOR_ZETA_CRYSTAL"/>
    <property type="match status" value="1"/>
</dbReference>
<proteinExistence type="predicted"/>
<dbReference type="RefSeq" id="WP_144072476.1">
    <property type="nucleotide sequence ID" value="NZ_CP076128.1"/>
</dbReference>
<organism evidence="2 3">
    <name type="scientific">Flammeovirga kamogawensis</name>
    <dbReference type="NCBI Taxonomy" id="373891"/>
    <lineage>
        <taxon>Bacteria</taxon>
        <taxon>Pseudomonadati</taxon>
        <taxon>Bacteroidota</taxon>
        <taxon>Cytophagia</taxon>
        <taxon>Cytophagales</taxon>
        <taxon>Flammeovirgaceae</taxon>
        <taxon>Flammeovirga</taxon>
    </lineage>
</organism>
<feature type="domain" description="Enoyl reductase (ER)" evidence="1">
    <location>
        <begin position="20"/>
        <end position="334"/>
    </location>
</feature>
<dbReference type="Gene3D" id="3.40.50.720">
    <property type="entry name" value="NAD(P)-binding Rossmann-like Domain"/>
    <property type="match status" value="1"/>
</dbReference>
<dbReference type="PANTHER" id="PTHR44013:SF1">
    <property type="entry name" value="ZINC-TYPE ALCOHOL DEHYDROGENASE-LIKE PROTEIN C16A3.02C"/>
    <property type="match status" value="1"/>
</dbReference>
<dbReference type="InterPro" id="IPR013154">
    <property type="entry name" value="ADH-like_N"/>
</dbReference>
<evidence type="ECO:0000259" key="1">
    <source>
        <dbReference type="SMART" id="SM00829"/>
    </source>
</evidence>
<dbReference type="Pfam" id="PF08240">
    <property type="entry name" value="ADH_N"/>
    <property type="match status" value="1"/>
</dbReference>
<dbReference type="SMART" id="SM00829">
    <property type="entry name" value="PKS_ER"/>
    <property type="match status" value="1"/>
</dbReference>
<protein>
    <submittedName>
        <fullName evidence="2">NAD(P)-dependent alcohol dehydrogenase</fullName>
    </submittedName>
</protein>
<dbReference type="InterPro" id="IPR052733">
    <property type="entry name" value="Chloroplast_QOR"/>
</dbReference>
<dbReference type="InterPro" id="IPR020843">
    <property type="entry name" value="ER"/>
</dbReference>
<dbReference type="SUPFAM" id="SSF51735">
    <property type="entry name" value="NAD(P)-binding Rossmann-fold domains"/>
    <property type="match status" value="1"/>
</dbReference>
<gene>
    <name evidence="2" type="ORF">KM029_06395</name>
</gene>
<dbReference type="InterPro" id="IPR036291">
    <property type="entry name" value="NAD(P)-bd_dom_sf"/>
</dbReference>
<dbReference type="InterPro" id="IPR002364">
    <property type="entry name" value="Quin_OxRdtase/zeta-crystal_CS"/>
</dbReference>
<dbReference type="EMBL" id="CP076128">
    <property type="protein sequence ID" value="QWG08564.1"/>
    <property type="molecule type" value="Genomic_DNA"/>
</dbReference>
<dbReference type="CDD" id="cd08267">
    <property type="entry name" value="MDR1"/>
    <property type="match status" value="1"/>
</dbReference>
<reference evidence="2 3" key="1">
    <citation type="submission" date="2021-05" db="EMBL/GenBank/DDBJ databases">
        <title>Comparative genomic studies on the polysaccharide-degrading batcterial strains of the Flammeovirga genus.</title>
        <authorList>
            <person name="Zewei F."/>
            <person name="Zheng Z."/>
            <person name="Yu L."/>
            <person name="Ruyue G."/>
            <person name="Yanhong M."/>
            <person name="Yuanyuan C."/>
            <person name="Jingyan G."/>
            <person name="Wenjun H."/>
        </authorList>
    </citation>
    <scope>NUCLEOTIDE SEQUENCE [LARGE SCALE GENOMIC DNA]</scope>
    <source>
        <strain evidence="2 3">YS10</strain>
    </source>
</reference>
<dbReference type="Proteomes" id="UP000682802">
    <property type="component" value="Chromosome 1"/>
</dbReference>
<accession>A0ABX8GYV5</accession>
<dbReference type="InterPro" id="IPR011032">
    <property type="entry name" value="GroES-like_sf"/>
</dbReference>
<dbReference type="Gene3D" id="3.90.180.10">
    <property type="entry name" value="Medium-chain alcohol dehydrogenases, catalytic domain"/>
    <property type="match status" value="1"/>
</dbReference>
<keyword evidence="3" id="KW-1185">Reference proteome</keyword>
<evidence type="ECO:0000313" key="2">
    <source>
        <dbReference type="EMBL" id="QWG08564.1"/>
    </source>
</evidence>
<dbReference type="PANTHER" id="PTHR44013">
    <property type="entry name" value="ZINC-TYPE ALCOHOL DEHYDROGENASE-LIKE PROTEIN C16A3.02C"/>
    <property type="match status" value="1"/>
</dbReference>
<dbReference type="SUPFAM" id="SSF50129">
    <property type="entry name" value="GroES-like"/>
    <property type="match status" value="1"/>
</dbReference>
<dbReference type="Pfam" id="PF13602">
    <property type="entry name" value="ADH_zinc_N_2"/>
    <property type="match status" value="1"/>
</dbReference>
<name>A0ABX8GYV5_9BACT</name>